<dbReference type="AlphaFoldDB" id="A0A132EAB3"/>
<organism evidence="1 2">
    <name type="scientific">Burkholderia pseudomultivorans</name>
    <dbReference type="NCBI Taxonomy" id="1207504"/>
    <lineage>
        <taxon>Bacteria</taxon>
        <taxon>Pseudomonadati</taxon>
        <taxon>Pseudomonadota</taxon>
        <taxon>Betaproteobacteria</taxon>
        <taxon>Burkholderiales</taxon>
        <taxon>Burkholderiaceae</taxon>
        <taxon>Burkholderia</taxon>
        <taxon>Burkholderia cepacia complex</taxon>
    </lineage>
</organism>
<evidence type="ECO:0000313" key="2">
    <source>
        <dbReference type="Proteomes" id="UP000062912"/>
    </source>
</evidence>
<dbReference type="Proteomes" id="UP000062912">
    <property type="component" value="Unassembled WGS sequence"/>
</dbReference>
<proteinExistence type="predicted"/>
<reference evidence="1 2" key="1">
    <citation type="submission" date="2015-11" db="EMBL/GenBank/DDBJ databases">
        <title>Expanding the genomic diversity of Burkholderia species for the development of highly accurate diagnostics.</title>
        <authorList>
            <person name="Sahl J."/>
            <person name="Keim P."/>
            <person name="Wagner D."/>
        </authorList>
    </citation>
    <scope>NUCLEOTIDE SEQUENCE [LARGE SCALE GENOMIC DNA]</scope>
    <source>
        <strain evidence="1 2">MSMB368WGS</strain>
    </source>
</reference>
<evidence type="ECO:0000313" key="1">
    <source>
        <dbReference type="EMBL" id="KWF22038.1"/>
    </source>
</evidence>
<dbReference type="EMBL" id="LPJR01000071">
    <property type="protein sequence ID" value="KWF22038.1"/>
    <property type="molecule type" value="Genomic_DNA"/>
</dbReference>
<gene>
    <name evidence="1" type="ORF">WT56_27890</name>
</gene>
<sequence length="83" mass="9655">MRLSSTYARARRRRRIVQHQQQVLRYAHPVQAHGRAEAFEQPPNQQRFAAVADRGHGNVHARKTELLVDRARCVAVIAEPRRH</sequence>
<protein>
    <submittedName>
        <fullName evidence="1">Uncharacterized protein</fullName>
    </submittedName>
</protein>
<comment type="caution">
    <text evidence="1">The sequence shown here is derived from an EMBL/GenBank/DDBJ whole genome shotgun (WGS) entry which is preliminary data.</text>
</comment>
<name>A0A132EAB3_9BURK</name>
<accession>A0A132EAB3</accession>